<protein>
    <submittedName>
        <fullName evidence="4">Sulfurtransferase</fullName>
    </submittedName>
</protein>
<keyword evidence="2" id="KW-0677">Repeat</keyword>
<dbReference type="Proteomes" id="UP001220962">
    <property type="component" value="Chromosome"/>
</dbReference>
<dbReference type="PANTHER" id="PTHR11364:SF27">
    <property type="entry name" value="SULFURTRANSFERASE"/>
    <property type="match status" value="1"/>
</dbReference>
<accession>A0AAX3MZ11</accession>
<dbReference type="SUPFAM" id="SSF52821">
    <property type="entry name" value="Rhodanese/Cell cycle control phosphatase"/>
    <property type="match status" value="2"/>
</dbReference>
<dbReference type="CDD" id="cd01448">
    <property type="entry name" value="TST_Repeat_1"/>
    <property type="match status" value="1"/>
</dbReference>
<dbReference type="Pfam" id="PF00581">
    <property type="entry name" value="Rhodanese"/>
    <property type="match status" value="2"/>
</dbReference>
<dbReference type="GO" id="GO:0004792">
    <property type="term" value="F:thiosulfate-cyanide sulfurtransferase activity"/>
    <property type="evidence" value="ECO:0007669"/>
    <property type="project" value="InterPro"/>
</dbReference>
<dbReference type="InterPro" id="IPR001307">
    <property type="entry name" value="Thiosulphate_STrfase_CS"/>
</dbReference>
<evidence type="ECO:0000256" key="2">
    <source>
        <dbReference type="ARBA" id="ARBA00022737"/>
    </source>
</evidence>
<evidence type="ECO:0000313" key="5">
    <source>
        <dbReference type="EMBL" id="WDI01395.1"/>
    </source>
</evidence>
<keyword evidence="7" id="KW-1185">Reference proteome</keyword>
<evidence type="ECO:0000313" key="4">
    <source>
        <dbReference type="EMBL" id="WDH81675.1"/>
    </source>
</evidence>
<proteinExistence type="predicted"/>
<sequence length="287" mass="32086">MKFIVSMKWVLARMYEPDIAIVDCRFALGQPETGRQAFNESHIPGAVYFDLEQDLSSPLHEQGHGGRHPLPDVDQLVDRIRKAGISNETRIIAYDDQGGAMASRFWWLMRYLGHEQVYIMDEGFAAWQAASFPVTADVPIRIPASYTPHLQSHLLADLEEVRKASTTGSAMLIDSREYPRYLGEVEPLDKKAGHIPGAASYFWKDNLQEGSTKFKSAEELSKRFEAVSKDQDVIVYCGSGVTACPNVLALTEAGYENVKLYAGSWSDWISYEENPVGIGNGEKPKHI</sequence>
<dbReference type="EMBL" id="CP118108">
    <property type="protein sequence ID" value="WDI01395.1"/>
    <property type="molecule type" value="Genomic_DNA"/>
</dbReference>
<keyword evidence="1" id="KW-0808">Transferase</keyword>
<feature type="domain" description="Rhodanese" evidence="3">
    <location>
        <begin position="15"/>
        <end position="136"/>
    </location>
</feature>
<dbReference type="PROSITE" id="PS50206">
    <property type="entry name" value="RHODANESE_3"/>
    <property type="match status" value="2"/>
</dbReference>
<feature type="domain" description="Rhodanese" evidence="3">
    <location>
        <begin position="166"/>
        <end position="277"/>
    </location>
</feature>
<dbReference type="EMBL" id="CP118101">
    <property type="protein sequence ID" value="WDH81675.1"/>
    <property type="molecule type" value="Genomic_DNA"/>
</dbReference>
<evidence type="ECO:0000313" key="7">
    <source>
        <dbReference type="Proteomes" id="UP001221519"/>
    </source>
</evidence>
<evidence type="ECO:0000313" key="6">
    <source>
        <dbReference type="Proteomes" id="UP001220962"/>
    </source>
</evidence>
<dbReference type="Proteomes" id="UP001221519">
    <property type="component" value="Chromosome"/>
</dbReference>
<dbReference type="FunFam" id="3.40.250.10:FF:000035">
    <property type="entry name" value="Thiosulfate sulfurtransferase"/>
    <property type="match status" value="1"/>
</dbReference>
<dbReference type="InterPro" id="IPR036873">
    <property type="entry name" value="Rhodanese-like_dom_sf"/>
</dbReference>
<dbReference type="AlphaFoldDB" id="A0AAX3MZ11"/>
<dbReference type="InterPro" id="IPR001763">
    <property type="entry name" value="Rhodanese-like_dom"/>
</dbReference>
<dbReference type="PROSITE" id="PS00380">
    <property type="entry name" value="RHODANESE_1"/>
    <property type="match status" value="1"/>
</dbReference>
<dbReference type="Gene3D" id="3.40.250.10">
    <property type="entry name" value="Rhodanese-like domain"/>
    <property type="match status" value="2"/>
</dbReference>
<reference evidence="4 7" key="1">
    <citation type="submission" date="2023-02" db="EMBL/GenBank/DDBJ databases">
        <title>Pathogen: clinical or host-associated sample.</title>
        <authorList>
            <person name="Hergert J."/>
            <person name="Casey R."/>
            <person name="Wagner J."/>
            <person name="Young E.L."/>
            <person name="Oakeson K.F."/>
        </authorList>
    </citation>
    <scope>NUCLEOTIDE SEQUENCE</scope>
    <source>
        <strain evidence="5 7">2022CK-00829</strain>
        <strain evidence="4">2022CK-00830</strain>
    </source>
</reference>
<dbReference type="PANTHER" id="PTHR11364">
    <property type="entry name" value="THIOSULFATE SULFERTANSFERASE"/>
    <property type="match status" value="1"/>
</dbReference>
<evidence type="ECO:0000256" key="1">
    <source>
        <dbReference type="ARBA" id="ARBA00022679"/>
    </source>
</evidence>
<dbReference type="SMART" id="SM00450">
    <property type="entry name" value="RHOD"/>
    <property type="match status" value="2"/>
</dbReference>
<evidence type="ECO:0000259" key="3">
    <source>
        <dbReference type="PROSITE" id="PS50206"/>
    </source>
</evidence>
<organism evidence="4 6">
    <name type="scientific">Paenibacillus urinalis</name>
    <dbReference type="NCBI Taxonomy" id="521520"/>
    <lineage>
        <taxon>Bacteria</taxon>
        <taxon>Bacillati</taxon>
        <taxon>Bacillota</taxon>
        <taxon>Bacilli</taxon>
        <taxon>Bacillales</taxon>
        <taxon>Paenibacillaceae</taxon>
        <taxon>Paenibacillus</taxon>
    </lineage>
</organism>
<dbReference type="RefSeq" id="WP_047913224.1">
    <property type="nucleotide sequence ID" value="NZ_CP118101.1"/>
</dbReference>
<dbReference type="CDD" id="cd01449">
    <property type="entry name" value="TST_Repeat_2"/>
    <property type="match status" value="1"/>
</dbReference>
<dbReference type="InterPro" id="IPR045078">
    <property type="entry name" value="TST/MPST-like"/>
</dbReference>
<name>A0AAX3MZ11_9BACL</name>
<gene>
    <name evidence="4" type="ORF">PUW23_19475</name>
    <name evidence="5" type="ORF">PUW25_19330</name>
</gene>